<proteinExistence type="predicted"/>
<reference evidence="1" key="1">
    <citation type="submission" date="2015-04" db="EMBL/GenBank/DDBJ databases">
        <title>The genome sequence of the plant pathogenic Rhizarian Plasmodiophora brassicae reveals insights in its biotrophic life cycle and the origin of chitin synthesis.</title>
        <authorList>
            <person name="Schwelm A."/>
            <person name="Fogelqvist J."/>
            <person name="Knaust A."/>
            <person name="Julke S."/>
            <person name="Lilja T."/>
            <person name="Dhandapani V."/>
            <person name="Bonilla-Rosso G."/>
            <person name="Karlsson M."/>
            <person name="Shevchenko A."/>
            <person name="Choi S.R."/>
            <person name="Kim H.G."/>
            <person name="Park J.Y."/>
            <person name="Lim Y.P."/>
            <person name="Ludwig-Muller J."/>
            <person name="Dixelius C."/>
        </authorList>
    </citation>
    <scope>NUCLEOTIDE SEQUENCE</scope>
    <source>
        <tissue evidence="1">Potato root galls</tissue>
    </source>
</reference>
<dbReference type="EMBL" id="HACM01001668">
    <property type="protein sequence ID" value="CRZ02110.1"/>
    <property type="molecule type" value="Transcribed_RNA"/>
</dbReference>
<accession>A0A0H5QJ25</accession>
<name>A0A0H5QJ25_9EUKA</name>
<evidence type="ECO:0000313" key="1">
    <source>
        <dbReference type="EMBL" id="CRZ02110.1"/>
    </source>
</evidence>
<dbReference type="AlphaFoldDB" id="A0A0H5QJ25"/>
<sequence length="206" mass="23751">NYPKSILMVNPGDNRKTIESGYISKKELENEKKEIGMIKHAINMKKRLLELWSLENPLWHMSMITHGDNQKDGASLLCIEKDDGGNDVMGQYQRRSRFKGVYRIGNGGLIPGQLPMRTLSATDSSCHQVHMAMATQGFPIWRCYRITRRIVTVTVTVTNGYRDRRHSHRHCNTPSLISYLISAQAPSYRICSIKIWAHLHRIIYRL</sequence>
<organism evidence="1">
    <name type="scientific">Spongospora subterranea</name>
    <dbReference type="NCBI Taxonomy" id="70186"/>
    <lineage>
        <taxon>Eukaryota</taxon>
        <taxon>Sar</taxon>
        <taxon>Rhizaria</taxon>
        <taxon>Endomyxa</taxon>
        <taxon>Phytomyxea</taxon>
        <taxon>Plasmodiophorida</taxon>
        <taxon>Plasmodiophoridae</taxon>
        <taxon>Spongospora</taxon>
    </lineage>
</organism>
<protein>
    <submittedName>
        <fullName evidence="1">Uncharacterized protein</fullName>
    </submittedName>
</protein>
<feature type="non-terminal residue" evidence="1">
    <location>
        <position position="1"/>
    </location>
</feature>